<dbReference type="RefSeq" id="WP_284275952.1">
    <property type="nucleotide sequence ID" value="NZ_BSOW01000063.1"/>
</dbReference>
<evidence type="ECO:0000313" key="3">
    <source>
        <dbReference type="Proteomes" id="UP001156905"/>
    </source>
</evidence>
<comment type="caution">
    <text evidence="2">The sequence shown here is derived from an EMBL/GenBank/DDBJ whole genome shotgun (WGS) entry which is preliminary data.</text>
</comment>
<gene>
    <name evidence="2" type="ORF">GCM10007857_87770</name>
</gene>
<sequence>MAANPIWTGAASSDWFTAGNWNAPAVPNATDTVTIDQTSTNPTVISGGAAHALSTYVGAAGTGQLTISNGATLTDTTAAIGFQAGSTGTVTVTGAGSAWTNNGDLSIGRLGSGTLQVLSGGSVSAANAYVGDLASSANGSLTVSGTGSLFTTSSTLIVGNNGTGSLTIANGGQVTSGGGAAVGNIGTGTASVDGAGSSWNVPGFFIIGEQAQGSLSITNGATVTSGFAFLGWQSGGFGSVTVDGAGSSWSTNALAVGFTGNGGLLTIANGGSVTVASGLVTVGFNSAGEIVIGAYAGHTAVAPGTLNASLIQFGAIASGAIEFNHTSSNYAFDPQLGGNGHIDVDAGVTRLTADSSGFTGVAFINGGTLAVTGSLANATAFVVQTGGTLAGDGTVGGTIHMYDGILAPGFNGSGTLNVQGSLVMNSATTYLVQISGTSATSTAVTGTAQIAGNLSVQVLSRVSSTTTYTIMTGAGGVSGTFDTVLLSGTGLARNPHLTYNGTSVLLTLDPGLLSPSLSGATINQRNVAAGIDNALTAGANPPTAFNALLGASGTSLNNALTQASGEHTTGIQQVSFDAMDNFVATLLDPFGHLGMGGPGGGVLSYADAGGTERRGTARDAFASIERKAPLGATDAAARWNVWAAGYGGAQNADGNAVVGSHTTNSHAVGVAAGADYRIGPDTVVGFALGGGGTSFNLDSGLGGGRSDLFQAGAFARHNFGQTYLAGALAYGWQDVTTDRTVTIGGVDRLQGRFTANALSARIEAGHRYELSWAALTPYVAGQATTLFLPGFNEQAITGANTFALAYGGKDVTDSRSELGLRADRSYVSGDAVVTLRGRGAWAHNFDVARTAFATFQTLPQSGFVVNGASQAPDAALLTGAAEVAWRNGFALGGSVDSEISSTRRTVVGKALARYTW</sequence>
<dbReference type="Proteomes" id="UP001156905">
    <property type="component" value="Unassembled WGS sequence"/>
</dbReference>
<accession>A0ABQ6BE53</accession>
<evidence type="ECO:0000313" key="2">
    <source>
        <dbReference type="EMBL" id="GLR92058.1"/>
    </source>
</evidence>
<reference evidence="3" key="1">
    <citation type="journal article" date="2019" name="Int. J. Syst. Evol. Microbiol.">
        <title>The Global Catalogue of Microorganisms (GCM) 10K type strain sequencing project: providing services to taxonomists for standard genome sequencing and annotation.</title>
        <authorList>
            <consortium name="The Broad Institute Genomics Platform"/>
            <consortium name="The Broad Institute Genome Sequencing Center for Infectious Disease"/>
            <person name="Wu L."/>
            <person name="Ma J."/>
        </authorList>
    </citation>
    <scope>NUCLEOTIDE SEQUENCE [LARGE SCALE GENOMIC DNA]</scope>
    <source>
        <strain evidence="3">NBRC 102520</strain>
    </source>
</reference>
<dbReference type="EMBL" id="BSOW01000063">
    <property type="protein sequence ID" value="GLR92058.1"/>
    <property type="molecule type" value="Genomic_DNA"/>
</dbReference>
<keyword evidence="3" id="KW-1185">Reference proteome</keyword>
<protein>
    <recommendedName>
        <fullName evidence="1">Autotransporter domain-containing protein</fullName>
    </recommendedName>
</protein>
<dbReference type="InterPro" id="IPR030895">
    <property type="entry name" value="T5SS_PEPC_rpt"/>
</dbReference>
<dbReference type="Pfam" id="PF03797">
    <property type="entry name" value="Autotransporter"/>
    <property type="match status" value="1"/>
</dbReference>
<feature type="domain" description="Autotransporter" evidence="1">
    <location>
        <begin position="634"/>
        <end position="916"/>
    </location>
</feature>
<dbReference type="InterPro" id="IPR005546">
    <property type="entry name" value="Autotransporte_beta"/>
</dbReference>
<proteinExistence type="predicted"/>
<dbReference type="SUPFAM" id="SSF103515">
    <property type="entry name" value="Autotransporter"/>
    <property type="match status" value="1"/>
</dbReference>
<dbReference type="Gene3D" id="2.40.128.130">
    <property type="entry name" value="Autotransporter beta-domain"/>
    <property type="match status" value="1"/>
</dbReference>
<dbReference type="PROSITE" id="PS51208">
    <property type="entry name" value="AUTOTRANSPORTER"/>
    <property type="match status" value="1"/>
</dbReference>
<name>A0ABQ6BE53_9BRAD</name>
<evidence type="ECO:0000259" key="1">
    <source>
        <dbReference type="PROSITE" id="PS51208"/>
    </source>
</evidence>
<dbReference type="NCBIfam" id="TIGR04393">
    <property type="entry name" value="rpt_T5SS_PEPC"/>
    <property type="match status" value="4"/>
</dbReference>
<organism evidence="2 3">
    <name type="scientific">Bradyrhizobium iriomotense</name>
    <dbReference type="NCBI Taxonomy" id="441950"/>
    <lineage>
        <taxon>Bacteria</taxon>
        <taxon>Pseudomonadati</taxon>
        <taxon>Pseudomonadota</taxon>
        <taxon>Alphaproteobacteria</taxon>
        <taxon>Hyphomicrobiales</taxon>
        <taxon>Nitrobacteraceae</taxon>
        <taxon>Bradyrhizobium</taxon>
    </lineage>
</organism>
<dbReference type="InterPro" id="IPR036709">
    <property type="entry name" value="Autotransporte_beta_dom_sf"/>
</dbReference>
<dbReference type="SMART" id="SM00869">
    <property type="entry name" value="Autotransporter"/>
    <property type="match status" value="1"/>
</dbReference>